<organism evidence="1">
    <name type="scientific">termite gut metagenome</name>
    <dbReference type="NCBI Taxonomy" id="433724"/>
    <lineage>
        <taxon>unclassified sequences</taxon>
        <taxon>metagenomes</taxon>
        <taxon>organismal metagenomes</taxon>
    </lineage>
</organism>
<sequence length="47" mass="5629">MHCLKVNIFKASPQCDSQRYKIKSKSKAKKHIIFTRIYKYYNLVGHL</sequence>
<comment type="caution">
    <text evidence="1">The sequence shown here is derived from an EMBL/GenBank/DDBJ whole genome shotgun (WGS) entry which is preliminary data.</text>
</comment>
<protein>
    <submittedName>
        <fullName evidence="1">Uncharacterized protein</fullName>
    </submittedName>
</protein>
<dbReference type="AlphaFoldDB" id="A0A5J4RI46"/>
<name>A0A5J4RI46_9ZZZZ</name>
<gene>
    <name evidence="1" type="ORF">EZS27_018249</name>
</gene>
<dbReference type="EMBL" id="SNRY01001127">
    <property type="protein sequence ID" value="KAA6333319.1"/>
    <property type="molecule type" value="Genomic_DNA"/>
</dbReference>
<reference evidence="1" key="1">
    <citation type="submission" date="2019-03" db="EMBL/GenBank/DDBJ databases">
        <title>Single cell metagenomics reveals metabolic interactions within the superorganism composed of flagellate Streblomastix strix and complex community of Bacteroidetes bacteria on its surface.</title>
        <authorList>
            <person name="Treitli S.C."/>
            <person name="Kolisko M."/>
            <person name="Husnik F."/>
            <person name="Keeling P."/>
            <person name="Hampl V."/>
        </authorList>
    </citation>
    <scope>NUCLEOTIDE SEQUENCE</scope>
    <source>
        <strain evidence="1">STM</strain>
    </source>
</reference>
<evidence type="ECO:0000313" key="1">
    <source>
        <dbReference type="EMBL" id="KAA6333319.1"/>
    </source>
</evidence>
<accession>A0A5J4RI46</accession>
<proteinExistence type="predicted"/>